<evidence type="ECO:0000259" key="2">
    <source>
        <dbReference type="Pfam" id="PF25231"/>
    </source>
</evidence>
<feature type="transmembrane region" description="Helical" evidence="1">
    <location>
        <begin position="211"/>
        <end position="233"/>
    </location>
</feature>
<organism evidence="3 4">
    <name type="scientific">Symbiobacterium terraclitae</name>
    <dbReference type="NCBI Taxonomy" id="557451"/>
    <lineage>
        <taxon>Bacteria</taxon>
        <taxon>Bacillati</taxon>
        <taxon>Bacillota</taxon>
        <taxon>Clostridia</taxon>
        <taxon>Eubacteriales</taxon>
        <taxon>Symbiobacteriaceae</taxon>
        <taxon>Symbiobacterium</taxon>
    </lineage>
</organism>
<dbReference type="InterPro" id="IPR057169">
    <property type="entry name" value="DUF7847"/>
</dbReference>
<feature type="transmembrane region" description="Helical" evidence="1">
    <location>
        <begin position="253"/>
        <end position="280"/>
    </location>
</feature>
<dbReference type="RefSeq" id="WP_209465542.1">
    <property type="nucleotide sequence ID" value="NZ_JAGGLG010000004.1"/>
</dbReference>
<keyword evidence="1" id="KW-0472">Membrane</keyword>
<gene>
    <name evidence="3" type="ORF">J2Z79_000781</name>
</gene>
<name>A0ABS4JPD6_9FIRM</name>
<accession>A0ABS4JPD6</accession>
<keyword evidence="1" id="KW-0812">Transmembrane</keyword>
<evidence type="ECO:0000313" key="3">
    <source>
        <dbReference type="EMBL" id="MBP2017398.1"/>
    </source>
</evidence>
<dbReference type="Pfam" id="PF25231">
    <property type="entry name" value="DUF7847"/>
    <property type="match status" value="1"/>
</dbReference>
<dbReference type="EMBL" id="JAGGLG010000004">
    <property type="protein sequence ID" value="MBP2017398.1"/>
    <property type="molecule type" value="Genomic_DNA"/>
</dbReference>
<reference evidence="3 4" key="1">
    <citation type="submission" date="2021-03" db="EMBL/GenBank/DDBJ databases">
        <title>Genomic Encyclopedia of Type Strains, Phase IV (KMG-IV): sequencing the most valuable type-strain genomes for metagenomic binning, comparative biology and taxonomic classification.</title>
        <authorList>
            <person name="Goeker M."/>
        </authorList>
    </citation>
    <scope>NUCLEOTIDE SEQUENCE [LARGE SCALE GENOMIC DNA]</scope>
    <source>
        <strain evidence="3 4">DSM 27138</strain>
    </source>
</reference>
<comment type="caution">
    <text evidence="3">The sequence shown here is derived from an EMBL/GenBank/DDBJ whole genome shotgun (WGS) entry which is preliminary data.</text>
</comment>
<dbReference type="Proteomes" id="UP001519289">
    <property type="component" value="Unassembled WGS sequence"/>
</dbReference>
<feature type="transmembrane region" description="Helical" evidence="1">
    <location>
        <begin position="82"/>
        <end position="106"/>
    </location>
</feature>
<keyword evidence="1" id="KW-1133">Transmembrane helix</keyword>
<evidence type="ECO:0000313" key="4">
    <source>
        <dbReference type="Proteomes" id="UP001519289"/>
    </source>
</evidence>
<protein>
    <recommendedName>
        <fullName evidence="2">DUF7847 domain-containing protein</fullName>
    </recommendedName>
</protein>
<feature type="transmembrane region" description="Helical" evidence="1">
    <location>
        <begin position="141"/>
        <end position="165"/>
    </location>
</feature>
<keyword evidence="4" id="KW-1185">Reference proteome</keyword>
<evidence type="ECO:0000256" key="1">
    <source>
        <dbReference type="SAM" id="Phobius"/>
    </source>
</evidence>
<feature type="transmembrane region" description="Helical" evidence="1">
    <location>
        <begin position="171"/>
        <end position="190"/>
    </location>
</feature>
<proteinExistence type="predicted"/>
<sequence length="309" mass="33167">MSTQTPAAPDAVLKPRDLGQILDQNFKVFGRSWRSLLPVGLIAAIPGLLMSILMLWLSPDLAAGSFDNPLIRMLAAAEWGDYSGLIALGWGVAVFVIVLLLLFPLYQGALIDVSARAVLHMEPVPLSESFRVGAVRYWPMLGAYVLLALLWIGAIPALILAGLVVLSWITLPLGLVALATFTVFTGHAVIIEQLGPAGALKRSFSLVKTRFWPLLGTGIVYYLLSTVVSYIVAFPFSFVAGIAAAATESFVPFALTSLMEGLVGAIITPFMAVGLTLVYFDTRIRTEGYDLEVMAAQQAVAADPAEFRP</sequence>
<feature type="domain" description="DUF7847" evidence="2">
    <location>
        <begin position="39"/>
        <end position="279"/>
    </location>
</feature>
<feature type="transmembrane region" description="Helical" evidence="1">
    <location>
        <begin position="36"/>
        <end position="57"/>
    </location>
</feature>